<proteinExistence type="predicted"/>
<organism evidence="1">
    <name type="scientific">marine sediment metagenome</name>
    <dbReference type="NCBI Taxonomy" id="412755"/>
    <lineage>
        <taxon>unclassified sequences</taxon>
        <taxon>metagenomes</taxon>
        <taxon>ecological metagenomes</taxon>
    </lineage>
</organism>
<protein>
    <submittedName>
        <fullName evidence="1">Uncharacterized protein</fullName>
    </submittedName>
</protein>
<accession>A0A0F8WDU8</accession>
<reference evidence="1" key="1">
    <citation type="journal article" date="2015" name="Nature">
        <title>Complex archaea that bridge the gap between prokaryotes and eukaryotes.</title>
        <authorList>
            <person name="Spang A."/>
            <person name="Saw J.H."/>
            <person name="Jorgensen S.L."/>
            <person name="Zaremba-Niedzwiedzka K."/>
            <person name="Martijn J."/>
            <person name="Lind A.E."/>
            <person name="van Eijk R."/>
            <person name="Schleper C."/>
            <person name="Guy L."/>
            <person name="Ettema T.J."/>
        </authorList>
    </citation>
    <scope>NUCLEOTIDE SEQUENCE</scope>
</reference>
<gene>
    <name evidence="1" type="ORF">LCGC14_3078900</name>
</gene>
<dbReference type="AlphaFoldDB" id="A0A0F8WDU8"/>
<name>A0A0F8WDU8_9ZZZZ</name>
<dbReference type="EMBL" id="LAZR01065704">
    <property type="protein sequence ID" value="KKK55007.1"/>
    <property type="molecule type" value="Genomic_DNA"/>
</dbReference>
<evidence type="ECO:0000313" key="1">
    <source>
        <dbReference type="EMBL" id="KKK55007.1"/>
    </source>
</evidence>
<comment type="caution">
    <text evidence="1">The sequence shown here is derived from an EMBL/GenBank/DDBJ whole genome shotgun (WGS) entry which is preliminary data.</text>
</comment>
<sequence>MGEVKDWMWLISTAKGDFLISVAGEWTQEEAAQKLKYVFEVFLKLPIIGMVPRKRSTGPEERLGTIYEHAEPENPLGFYFLGGKKLWEACGRGVEYEAELVLMKGQMKRDG</sequence>